<keyword evidence="5" id="KW-0255">Endonuclease</keyword>
<evidence type="ECO:0000256" key="14">
    <source>
        <dbReference type="ARBA" id="ARBA00048173"/>
    </source>
</evidence>
<dbReference type="PROSITE" id="PS50994">
    <property type="entry name" value="INTEGRASE"/>
    <property type="match status" value="1"/>
</dbReference>
<keyword evidence="11" id="KW-0239">DNA-directed DNA polymerase</keyword>
<keyword evidence="13" id="KW-0511">Multifunctional enzyme</keyword>
<feature type="domain" description="Integrase catalytic" evidence="16">
    <location>
        <begin position="114"/>
        <end position="292"/>
    </location>
</feature>
<dbReference type="PANTHER" id="PTHR42648:SF11">
    <property type="entry name" value="TRANSPOSON TY4-P GAG-POL POLYPROTEIN"/>
    <property type="match status" value="1"/>
</dbReference>
<evidence type="ECO:0000256" key="8">
    <source>
        <dbReference type="ARBA" id="ARBA00022884"/>
    </source>
</evidence>
<evidence type="ECO:0000256" key="13">
    <source>
        <dbReference type="ARBA" id="ARBA00023268"/>
    </source>
</evidence>
<sequence length="892" mass="100218">MPGMPVGLLSVQQMTNSGLSVHFEPDKLCTILRNGEFIASTIVLDGPYELDIKQPKLALATHETVSAPLMLWHRRFGHPSPQTIINMARSGAVQGLVLSDKLIRDCLHCVLAKSKRSPFTIKATIATEILKRVCIDLGFVPEPDHQGRTVYLAIVDQHSCGRWVFPLSSKLSEGVIEAFNMFRTSVENMTGKKIRFVRSDNGGEFTSKMFETYFKTNGIIHERTAPYTPENNGQVERLNGSIMTTVKAMLHDANLPKTFWSYAMQAAVYLSNRTTVACLNRVTPYKIIFGKKPRVSHIKPFGAVAFVHIDGTLRTKLDDKAVEGILVGFNNYDYVVWLKDQQKEVRTRHATFGRRKHHLLETSELVTDFEVPPISEISEKDSTVTPAEKEVPQQLVPVPDGYIQVQNGYQPGKYGELDMSNIIPYKHRQALFAGPALDSSSSNLQFIRIDDVLPQIDGKWGKTYLCVSVPQGHFIPKTYEEAIPCPDAKFWIIAIREELGALENHNVFEVSFLPDGAIALGSRWVFTIKLDAAGRIIHFKDRLVAQGFAQRPGIDFHETFAPVARMLTIRFLVALAIARSLKLVQFDFDTAFLNGKMTDDVYMRVPKGWTGVIKPGQCLKLIASMYGTKQAPREWNRTLDQLMVEKKWTKCLSDVCLYFKQVGSKYIIVAFYVDDGLFKRDAGYCIVHQSRYITDILARFGFASSKPKTTPMIDCEARELDSLPLIKDVHLYQSMVAYSDASWANNFETRRSVGAYVRLLGGAAISWQSKQQTLVATSTTESEILAVLSATKEVIWLHQVAKDLSVEQPSATTIYEDNQATIKITYNPAHHARTKHFDVVHHFVRERVTLGDIKLVYCPTNSMMANVLTKGLGPIKFAAHRKAMGMVQLSKL</sequence>
<evidence type="ECO:0000259" key="16">
    <source>
        <dbReference type="PROSITE" id="PS50994"/>
    </source>
</evidence>
<protein>
    <submittedName>
        <fullName evidence="17">BQ5605_C033g11174 protein</fullName>
    </submittedName>
</protein>
<dbReference type="GO" id="GO:0003723">
    <property type="term" value="F:RNA binding"/>
    <property type="evidence" value="ECO:0007669"/>
    <property type="project" value="UniProtKB-KW"/>
</dbReference>
<keyword evidence="4" id="KW-0479">Metal-binding</keyword>
<dbReference type="Proteomes" id="UP000249464">
    <property type="component" value="Unassembled WGS sequence"/>
</dbReference>
<dbReference type="EMBL" id="FQNC01000066">
    <property type="protein sequence ID" value="SGZ01935.1"/>
    <property type="molecule type" value="Genomic_DNA"/>
</dbReference>
<evidence type="ECO:0000256" key="5">
    <source>
        <dbReference type="ARBA" id="ARBA00022759"/>
    </source>
</evidence>
<dbReference type="CDD" id="cd09272">
    <property type="entry name" value="RNase_HI_RT_Ty1"/>
    <property type="match status" value="1"/>
</dbReference>
<dbReference type="Pfam" id="PF00665">
    <property type="entry name" value="rve"/>
    <property type="match status" value="1"/>
</dbReference>
<dbReference type="GO" id="GO:0006310">
    <property type="term" value="P:DNA recombination"/>
    <property type="evidence" value="ECO:0007669"/>
    <property type="project" value="UniProtKB-KW"/>
</dbReference>
<dbReference type="AlphaFoldDB" id="A0A2X0MKF1"/>
<dbReference type="GO" id="GO:0015074">
    <property type="term" value="P:DNA integration"/>
    <property type="evidence" value="ECO:0007669"/>
    <property type="project" value="UniProtKB-KW"/>
</dbReference>
<keyword evidence="12" id="KW-0233">DNA recombination</keyword>
<dbReference type="GO" id="GO:0005634">
    <property type="term" value="C:nucleus"/>
    <property type="evidence" value="ECO:0007669"/>
    <property type="project" value="UniProtKB-ARBA"/>
</dbReference>
<gene>
    <name evidence="17" type="primary">BQ5605_C033g11174</name>
    <name evidence="17" type="ORF">BQ5605_C033G11174</name>
</gene>
<evidence type="ECO:0000256" key="11">
    <source>
        <dbReference type="ARBA" id="ARBA00022932"/>
    </source>
</evidence>
<dbReference type="Pfam" id="PF25597">
    <property type="entry name" value="SH3_retrovirus"/>
    <property type="match status" value="1"/>
</dbReference>
<dbReference type="GO" id="GO:0004519">
    <property type="term" value="F:endonuclease activity"/>
    <property type="evidence" value="ECO:0007669"/>
    <property type="project" value="UniProtKB-KW"/>
</dbReference>
<proteinExistence type="predicted"/>
<dbReference type="Pfam" id="PF07727">
    <property type="entry name" value="RVT_2"/>
    <property type="match status" value="1"/>
</dbReference>
<evidence type="ECO:0000256" key="6">
    <source>
        <dbReference type="ARBA" id="ARBA00022801"/>
    </source>
</evidence>
<dbReference type="GO" id="GO:0003964">
    <property type="term" value="F:RNA-directed DNA polymerase activity"/>
    <property type="evidence" value="ECO:0007669"/>
    <property type="project" value="UniProtKB-KW"/>
</dbReference>
<keyword evidence="9" id="KW-0229">DNA integration</keyword>
<dbReference type="GO" id="GO:0046872">
    <property type="term" value="F:metal ion binding"/>
    <property type="evidence" value="ECO:0007669"/>
    <property type="project" value="UniProtKB-KW"/>
</dbReference>
<keyword evidence="6" id="KW-0378">Hydrolase</keyword>
<dbReference type="InterPro" id="IPR013103">
    <property type="entry name" value="RVT_2"/>
</dbReference>
<evidence type="ECO:0000313" key="18">
    <source>
        <dbReference type="Proteomes" id="UP000249464"/>
    </source>
</evidence>
<keyword evidence="7" id="KW-0460">Magnesium</keyword>
<dbReference type="InterPro" id="IPR057670">
    <property type="entry name" value="SH3_retrovirus"/>
</dbReference>
<accession>A0A2X0MKF1</accession>
<dbReference type="InterPro" id="IPR012337">
    <property type="entry name" value="RNaseH-like_sf"/>
</dbReference>
<evidence type="ECO:0000256" key="2">
    <source>
        <dbReference type="ARBA" id="ARBA00022695"/>
    </source>
</evidence>
<dbReference type="Pfam" id="PF13976">
    <property type="entry name" value="gag_pre-integrs"/>
    <property type="match status" value="1"/>
</dbReference>
<organism evidence="17 18">
    <name type="scientific">Microbotryum silenes-dioicae</name>
    <dbReference type="NCBI Taxonomy" id="796604"/>
    <lineage>
        <taxon>Eukaryota</taxon>
        <taxon>Fungi</taxon>
        <taxon>Dikarya</taxon>
        <taxon>Basidiomycota</taxon>
        <taxon>Pucciniomycotina</taxon>
        <taxon>Microbotryomycetes</taxon>
        <taxon>Microbotryales</taxon>
        <taxon>Microbotryaceae</taxon>
        <taxon>Microbotryum</taxon>
    </lineage>
</organism>
<evidence type="ECO:0000313" key="17">
    <source>
        <dbReference type="EMBL" id="SGZ01935.1"/>
    </source>
</evidence>
<evidence type="ECO:0000256" key="9">
    <source>
        <dbReference type="ARBA" id="ARBA00022908"/>
    </source>
</evidence>
<dbReference type="SUPFAM" id="SSF56672">
    <property type="entry name" value="DNA/RNA polymerases"/>
    <property type="match status" value="1"/>
</dbReference>
<dbReference type="SUPFAM" id="SSF53098">
    <property type="entry name" value="Ribonuclease H-like"/>
    <property type="match status" value="1"/>
</dbReference>
<evidence type="ECO:0000256" key="3">
    <source>
        <dbReference type="ARBA" id="ARBA00022722"/>
    </source>
</evidence>
<evidence type="ECO:0000256" key="10">
    <source>
        <dbReference type="ARBA" id="ARBA00022918"/>
    </source>
</evidence>
<keyword evidence="8" id="KW-0694">RNA-binding</keyword>
<comment type="catalytic activity">
    <reaction evidence="14">
        <text>DNA(n) + a 2'-deoxyribonucleoside 5'-triphosphate = DNA(n+1) + diphosphate</text>
        <dbReference type="Rhea" id="RHEA:22508"/>
        <dbReference type="Rhea" id="RHEA-COMP:17339"/>
        <dbReference type="Rhea" id="RHEA-COMP:17340"/>
        <dbReference type="ChEBI" id="CHEBI:33019"/>
        <dbReference type="ChEBI" id="CHEBI:61560"/>
        <dbReference type="ChEBI" id="CHEBI:173112"/>
        <dbReference type="EC" id="2.7.7.49"/>
    </reaction>
</comment>
<dbReference type="InterPro" id="IPR043502">
    <property type="entry name" value="DNA/RNA_pol_sf"/>
</dbReference>
<dbReference type="GO" id="GO:0003887">
    <property type="term" value="F:DNA-directed DNA polymerase activity"/>
    <property type="evidence" value="ECO:0007669"/>
    <property type="project" value="UniProtKB-KW"/>
</dbReference>
<dbReference type="InterPro" id="IPR039537">
    <property type="entry name" value="Retrotran_Ty1/copia-like"/>
</dbReference>
<dbReference type="InterPro" id="IPR036397">
    <property type="entry name" value="RNaseH_sf"/>
</dbReference>
<dbReference type="Gene3D" id="3.30.420.10">
    <property type="entry name" value="Ribonuclease H-like superfamily/Ribonuclease H"/>
    <property type="match status" value="1"/>
</dbReference>
<dbReference type="InterPro" id="IPR025724">
    <property type="entry name" value="GAG-pre-integrase_dom"/>
</dbReference>
<evidence type="ECO:0000256" key="15">
    <source>
        <dbReference type="ARBA" id="ARBA00049244"/>
    </source>
</evidence>
<comment type="catalytic activity">
    <reaction evidence="15">
        <text>DNA(n) + a 2'-deoxyribonucleoside 5'-triphosphate = DNA(n+1) + diphosphate</text>
        <dbReference type="Rhea" id="RHEA:22508"/>
        <dbReference type="Rhea" id="RHEA-COMP:17339"/>
        <dbReference type="Rhea" id="RHEA-COMP:17340"/>
        <dbReference type="ChEBI" id="CHEBI:33019"/>
        <dbReference type="ChEBI" id="CHEBI:61560"/>
        <dbReference type="ChEBI" id="CHEBI:173112"/>
        <dbReference type="EC" id="2.7.7.7"/>
    </reaction>
</comment>
<keyword evidence="11" id="KW-0808">Transferase</keyword>
<dbReference type="InterPro" id="IPR001584">
    <property type="entry name" value="Integrase_cat-core"/>
</dbReference>
<evidence type="ECO:0000256" key="4">
    <source>
        <dbReference type="ARBA" id="ARBA00022723"/>
    </source>
</evidence>
<keyword evidence="3" id="KW-0540">Nuclease</keyword>
<keyword evidence="2" id="KW-0548">Nucleotidyltransferase</keyword>
<evidence type="ECO:0000256" key="7">
    <source>
        <dbReference type="ARBA" id="ARBA00022842"/>
    </source>
</evidence>
<keyword evidence="18" id="KW-1185">Reference proteome</keyword>
<dbReference type="GO" id="GO:0032196">
    <property type="term" value="P:transposition"/>
    <property type="evidence" value="ECO:0007669"/>
    <property type="project" value="UniProtKB-KW"/>
</dbReference>
<name>A0A2X0MKF1_9BASI</name>
<keyword evidence="10" id="KW-0695">RNA-directed DNA polymerase</keyword>
<evidence type="ECO:0000256" key="1">
    <source>
        <dbReference type="ARBA" id="ARBA00022578"/>
    </source>
</evidence>
<evidence type="ECO:0000256" key="12">
    <source>
        <dbReference type="ARBA" id="ARBA00023172"/>
    </source>
</evidence>
<dbReference type="PANTHER" id="PTHR42648">
    <property type="entry name" value="TRANSPOSASE, PUTATIVE-RELATED"/>
    <property type="match status" value="1"/>
</dbReference>
<reference evidence="17 18" key="1">
    <citation type="submission" date="2016-11" db="EMBL/GenBank/DDBJ databases">
        <authorList>
            <person name="Jaros S."/>
            <person name="Januszkiewicz K."/>
            <person name="Wedrychowicz H."/>
        </authorList>
    </citation>
    <scope>NUCLEOTIDE SEQUENCE [LARGE SCALE GENOMIC DNA]</scope>
</reference>
<dbReference type="GO" id="GO:0016787">
    <property type="term" value="F:hydrolase activity"/>
    <property type="evidence" value="ECO:0007669"/>
    <property type="project" value="UniProtKB-KW"/>
</dbReference>
<keyword evidence="1" id="KW-0815">Transposition</keyword>